<evidence type="ECO:0008006" key="4">
    <source>
        <dbReference type="Google" id="ProtNLM"/>
    </source>
</evidence>
<dbReference type="HOGENOM" id="CLU_133690_0_0_10"/>
<dbReference type="KEGG" id="phe:Phep_2768"/>
<dbReference type="OrthoDB" id="5766000at2"/>
<organism evidence="2 3">
    <name type="scientific">Pedobacter heparinus (strain ATCC 13125 / DSM 2366 / CIP 104194 / JCM 7457 / NBRC 12017 / NCIMB 9290 / NRRL B-14731 / HIM 762-3)</name>
    <dbReference type="NCBI Taxonomy" id="485917"/>
    <lineage>
        <taxon>Bacteria</taxon>
        <taxon>Pseudomonadati</taxon>
        <taxon>Bacteroidota</taxon>
        <taxon>Sphingobacteriia</taxon>
        <taxon>Sphingobacteriales</taxon>
        <taxon>Sphingobacteriaceae</taxon>
        <taxon>Pedobacter</taxon>
    </lineage>
</organism>
<evidence type="ECO:0000313" key="3">
    <source>
        <dbReference type="Proteomes" id="UP000000852"/>
    </source>
</evidence>
<accession>C6Y141</accession>
<dbReference type="RefSeq" id="WP_015808579.1">
    <property type="nucleotide sequence ID" value="NC_013061.1"/>
</dbReference>
<keyword evidence="1" id="KW-0472">Membrane</keyword>
<feature type="transmembrane region" description="Helical" evidence="1">
    <location>
        <begin position="7"/>
        <end position="24"/>
    </location>
</feature>
<dbReference type="Proteomes" id="UP000000852">
    <property type="component" value="Chromosome"/>
</dbReference>
<dbReference type="STRING" id="485917.Phep_2768"/>
<dbReference type="InterPro" id="IPR025250">
    <property type="entry name" value="DUF4199"/>
</dbReference>
<reference evidence="2 3" key="1">
    <citation type="journal article" date="2009" name="Stand. Genomic Sci.">
        <title>Complete genome sequence of Pedobacter heparinus type strain (HIM 762-3).</title>
        <authorList>
            <person name="Han C."/>
            <person name="Spring S."/>
            <person name="Lapidus A."/>
            <person name="Del Rio T.G."/>
            <person name="Tice H."/>
            <person name="Copeland A."/>
            <person name="Cheng J.F."/>
            <person name="Lucas S."/>
            <person name="Chen F."/>
            <person name="Nolan M."/>
            <person name="Bruce D."/>
            <person name="Goodwin L."/>
            <person name="Pitluck S."/>
            <person name="Ivanova N."/>
            <person name="Mavromatis K."/>
            <person name="Mikhailova N."/>
            <person name="Pati A."/>
            <person name="Chen A."/>
            <person name="Palaniappan K."/>
            <person name="Land M."/>
            <person name="Hauser L."/>
            <person name="Chang Y.J."/>
            <person name="Jeffries C.C."/>
            <person name="Saunders E."/>
            <person name="Chertkov O."/>
            <person name="Brettin T."/>
            <person name="Goker M."/>
            <person name="Rohde M."/>
            <person name="Bristow J."/>
            <person name="Eisen J.A."/>
            <person name="Markowitz V."/>
            <person name="Hugenholtz P."/>
            <person name="Kyrpides N.C."/>
            <person name="Klenk H.P."/>
            <person name="Detter J.C."/>
        </authorList>
    </citation>
    <scope>NUCLEOTIDE SEQUENCE [LARGE SCALE GENOMIC DNA]</scope>
    <source>
        <strain evidence="3">ATCC 13125 / DSM 2366 / CIP 104194 / JCM 7457 / NBRC 12017 / NCIMB 9290 / NRRL B-14731 / HIM 762-3</strain>
    </source>
</reference>
<gene>
    <name evidence="2" type="ordered locus">Phep_2768</name>
</gene>
<name>C6Y141_PEDHD</name>
<dbReference type="AlphaFoldDB" id="C6Y141"/>
<keyword evidence="1" id="KW-1133">Transmembrane helix</keyword>
<feature type="transmembrane region" description="Helical" evidence="1">
    <location>
        <begin position="39"/>
        <end position="57"/>
    </location>
</feature>
<feature type="transmembrane region" description="Helical" evidence="1">
    <location>
        <begin position="78"/>
        <end position="100"/>
    </location>
</feature>
<keyword evidence="1" id="KW-0812">Transmembrane</keyword>
<proteinExistence type="predicted"/>
<keyword evidence="3" id="KW-1185">Reference proteome</keyword>
<evidence type="ECO:0000256" key="1">
    <source>
        <dbReference type="SAM" id="Phobius"/>
    </source>
</evidence>
<evidence type="ECO:0000313" key="2">
    <source>
        <dbReference type="EMBL" id="ACU04968.1"/>
    </source>
</evidence>
<dbReference type="Pfam" id="PF13858">
    <property type="entry name" value="DUF4199"/>
    <property type="match status" value="1"/>
</dbReference>
<dbReference type="EMBL" id="CP001681">
    <property type="protein sequence ID" value="ACU04968.1"/>
    <property type="molecule type" value="Genomic_DNA"/>
</dbReference>
<sequence>MEKYKIELKWAFIFTAMYLLWMTMEKLAGLHDRYLEQQQLISMFVLVPAIIIYALAIKDKKKNYYAGTITYKQSFMSGLVLTIFVVLLSPISQLITSYIITPDYFANVIAHTVKSGMFTQEQAEAQFNIKSYIITSIIGGLVTGIIFSIVISVFTKSKTRLT</sequence>
<protein>
    <recommendedName>
        <fullName evidence="4">DUF4199 domain-containing protein</fullName>
    </recommendedName>
</protein>
<feature type="transmembrane region" description="Helical" evidence="1">
    <location>
        <begin position="132"/>
        <end position="154"/>
    </location>
</feature>
<dbReference type="eggNOG" id="ENOG502ZX0H">
    <property type="taxonomic scope" value="Bacteria"/>
</dbReference>